<evidence type="ECO:0000259" key="10">
    <source>
        <dbReference type="PROSITE" id="PS51194"/>
    </source>
</evidence>
<dbReference type="PANTHER" id="PTHR47959">
    <property type="entry name" value="ATP-DEPENDENT RNA HELICASE RHLE-RELATED"/>
    <property type="match status" value="1"/>
</dbReference>
<feature type="compositionally biased region" description="Basic residues" evidence="8">
    <location>
        <begin position="474"/>
        <end position="485"/>
    </location>
</feature>
<keyword evidence="3 7" id="KW-0347">Helicase</keyword>
<evidence type="ECO:0000256" key="5">
    <source>
        <dbReference type="ARBA" id="ARBA00038437"/>
    </source>
</evidence>
<feature type="domain" description="Helicase C-terminal" evidence="10">
    <location>
        <begin position="220"/>
        <end position="381"/>
    </location>
</feature>
<evidence type="ECO:0000256" key="7">
    <source>
        <dbReference type="RuleBase" id="RU000492"/>
    </source>
</evidence>
<sequence length="485" mass="53307">MSPTPPPVTSGFDGLGISPRLLEALDRLKITQPTPIQSKAIPVAIEGSDVVGIAQTGTGKTFAFGIPMLQRLSRTKGQGLVLLPTRELALQVEENLMKLARGFGLRTAVLIGGASMHRQNEWLRKVPHVIVATPGRLIDHLEQKTVKLDRVNTLVLDEADRMLDMGFAPQINRILRVVPKDRQTMLFSATMPAEIARIAAEYMKLPVRIEVAPQGTAAERVTQELYVVRKEDKPRLLEHLLREGRGSTLVFTRTKFGARKLARVLKAAKHNAAEIHSDRSLAQRREALEGFKSGKYRVLVATDIAARGIDVTGIELVVNFDLPDQAEDYVHRIGRTARAGHAGRAVSFAMPDQGADVRAIEKLVRVQLPISKTPEGLPQVAADTGPRFEERPRHGGGRPFHGGGRRADQGRGWGGQRREGGGRGPRREGQAHGPSQAAGGAPHRGGKREKFKERSRRATDPVENHPDRWTPPASHKRFGKKRPAF</sequence>
<feature type="compositionally biased region" description="Basic and acidic residues" evidence="8">
    <location>
        <begin position="448"/>
        <end position="468"/>
    </location>
</feature>
<dbReference type="InterPro" id="IPR001650">
    <property type="entry name" value="Helicase_C-like"/>
</dbReference>
<accession>A0A1F7TKT0</accession>
<name>A0A1F7TKT0_9BACT</name>
<dbReference type="GO" id="GO:0003724">
    <property type="term" value="F:RNA helicase activity"/>
    <property type="evidence" value="ECO:0007669"/>
    <property type="project" value="InterPro"/>
</dbReference>
<feature type="domain" description="Helicase ATP-binding" evidence="9">
    <location>
        <begin position="41"/>
        <end position="209"/>
    </location>
</feature>
<evidence type="ECO:0000313" key="12">
    <source>
        <dbReference type="EMBL" id="OGL66596.1"/>
    </source>
</evidence>
<protein>
    <recommendedName>
        <fullName evidence="14">DEAD/DEAH box helicase</fullName>
    </recommendedName>
</protein>
<comment type="similarity">
    <text evidence="5 7">Belongs to the DEAD box helicase family.</text>
</comment>
<evidence type="ECO:0000256" key="4">
    <source>
        <dbReference type="ARBA" id="ARBA00022840"/>
    </source>
</evidence>
<dbReference type="InterPro" id="IPR000629">
    <property type="entry name" value="RNA-helicase_DEAD-box_CS"/>
</dbReference>
<comment type="caution">
    <text evidence="12">The sequence shown here is derived from an EMBL/GenBank/DDBJ whole genome shotgun (WGS) entry which is preliminary data.</text>
</comment>
<dbReference type="InterPro" id="IPR011545">
    <property type="entry name" value="DEAD/DEAH_box_helicase_dom"/>
</dbReference>
<dbReference type="PANTHER" id="PTHR47959:SF13">
    <property type="entry name" value="ATP-DEPENDENT RNA HELICASE RHLE"/>
    <property type="match status" value="1"/>
</dbReference>
<dbReference type="PROSITE" id="PS51192">
    <property type="entry name" value="HELICASE_ATP_BIND_1"/>
    <property type="match status" value="1"/>
</dbReference>
<dbReference type="GO" id="GO:0003676">
    <property type="term" value="F:nucleic acid binding"/>
    <property type="evidence" value="ECO:0007669"/>
    <property type="project" value="InterPro"/>
</dbReference>
<dbReference type="PROSITE" id="PS51194">
    <property type="entry name" value="HELICASE_CTER"/>
    <property type="match status" value="1"/>
</dbReference>
<dbReference type="InterPro" id="IPR050079">
    <property type="entry name" value="DEAD_box_RNA_helicase"/>
</dbReference>
<dbReference type="SUPFAM" id="SSF52540">
    <property type="entry name" value="P-loop containing nucleoside triphosphate hydrolases"/>
    <property type="match status" value="1"/>
</dbReference>
<keyword evidence="4 7" id="KW-0067">ATP-binding</keyword>
<organism evidence="12 13">
    <name type="scientific">Candidatus Uhrbacteria bacterium RIFCSPHIGHO2_01_FULL_63_20</name>
    <dbReference type="NCBI Taxonomy" id="1802385"/>
    <lineage>
        <taxon>Bacteria</taxon>
        <taxon>Candidatus Uhriibacteriota</taxon>
    </lineage>
</organism>
<dbReference type="GO" id="GO:0005524">
    <property type="term" value="F:ATP binding"/>
    <property type="evidence" value="ECO:0007669"/>
    <property type="project" value="UniProtKB-KW"/>
</dbReference>
<dbReference type="AlphaFoldDB" id="A0A1F7TKT0"/>
<dbReference type="CDD" id="cd00268">
    <property type="entry name" value="DEADc"/>
    <property type="match status" value="1"/>
</dbReference>
<evidence type="ECO:0008006" key="14">
    <source>
        <dbReference type="Google" id="ProtNLM"/>
    </source>
</evidence>
<dbReference type="GO" id="GO:0005829">
    <property type="term" value="C:cytosol"/>
    <property type="evidence" value="ECO:0007669"/>
    <property type="project" value="TreeGrafter"/>
</dbReference>
<dbReference type="CDD" id="cd18787">
    <property type="entry name" value="SF2_C_DEAD"/>
    <property type="match status" value="1"/>
</dbReference>
<evidence type="ECO:0000256" key="8">
    <source>
        <dbReference type="SAM" id="MobiDB-lite"/>
    </source>
</evidence>
<evidence type="ECO:0000256" key="3">
    <source>
        <dbReference type="ARBA" id="ARBA00022806"/>
    </source>
</evidence>
<dbReference type="EMBL" id="MGDT01000007">
    <property type="protein sequence ID" value="OGL66596.1"/>
    <property type="molecule type" value="Genomic_DNA"/>
</dbReference>
<dbReference type="Proteomes" id="UP000177885">
    <property type="component" value="Unassembled WGS sequence"/>
</dbReference>
<evidence type="ECO:0000256" key="1">
    <source>
        <dbReference type="ARBA" id="ARBA00022741"/>
    </source>
</evidence>
<evidence type="ECO:0000259" key="9">
    <source>
        <dbReference type="PROSITE" id="PS51192"/>
    </source>
</evidence>
<evidence type="ECO:0000313" key="13">
    <source>
        <dbReference type="Proteomes" id="UP000177885"/>
    </source>
</evidence>
<feature type="short sequence motif" description="Q motif" evidence="6">
    <location>
        <begin position="10"/>
        <end position="38"/>
    </location>
</feature>
<dbReference type="InterPro" id="IPR044742">
    <property type="entry name" value="DEAD/DEAH_RhlB"/>
</dbReference>
<gene>
    <name evidence="12" type="ORF">A2856_02855</name>
</gene>
<dbReference type="Pfam" id="PF00270">
    <property type="entry name" value="DEAD"/>
    <property type="match status" value="1"/>
</dbReference>
<feature type="region of interest" description="Disordered" evidence="8">
    <location>
        <begin position="375"/>
        <end position="485"/>
    </location>
</feature>
<evidence type="ECO:0000256" key="2">
    <source>
        <dbReference type="ARBA" id="ARBA00022801"/>
    </source>
</evidence>
<evidence type="ECO:0000259" key="11">
    <source>
        <dbReference type="PROSITE" id="PS51195"/>
    </source>
</evidence>
<feature type="compositionally biased region" description="Basic and acidic residues" evidence="8">
    <location>
        <begin position="416"/>
        <end position="430"/>
    </location>
</feature>
<dbReference type="Gene3D" id="3.40.50.300">
    <property type="entry name" value="P-loop containing nucleotide triphosphate hydrolases"/>
    <property type="match status" value="2"/>
</dbReference>
<keyword evidence="2 7" id="KW-0378">Hydrolase</keyword>
<dbReference type="GO" id="GO:0016787">
    <property type="term" value="F:hydrolase activity"/>
    <property type="evidence" value="ECO:0007669"/>
    <property type="project" value="UniProtKB-KW"/>
</dbReference>
<dbReference type="InterPro" id="IPR027417">
    <property type="entry name" value="P-loop_NTPase"/>
</dbReference>
<dbReference type="InterPro" id="IPR014014">
    <property type="entry name" value="RNA_helicase_DEAD_Q_motif"/>
</dbReference>
<reference evidence="12 13" key="1">
    <citation type="journal article" date="2016" name="Nat. Commun.">
        <title>Thousands of microbial genomes shed light on interconnected biogeochemical processes in an aquifer system.</title>
        <authorList>
            <person name="Anantharaman K."/>
            <person name="Brown C.T."/>
            <person name="Hug L.A."/>
            <person name="Sharon I."/>
            <person name="Castelle C.J."/>
            <person name="Probst A.J."/>
            <person name="Thomas B.C."/>
            <person name="Singh A."/>
            <person name="Wilkins M.J."/>
            <person name="Karaoz U."/>
            <person name="Brodie E.L."/>
            <person name="Williams K.H."/>
            <person name="Hubbard S.S."/>
            <person name="Banfield J.F."/>
        </authorList>
    </citation>
    <scope>NUCLEOTIDE SEQUENCE [LARGE SCALE GENOMIC DNA]</scope>
</reference>
<dbReference type="SMART" id="SM00490">
    <property type="entry name" value="HELICc"/>
    <property type="match status" value="1"/>
</dbReference>
<proteinExistence type="inferred from homology"/>
<feature type="domain" description="DEAD-box RNA helicase Q" evidence="11">
    <location>
        <begin position="10"/>
        <end position="38"/>
    </location>
</feature>
<keyword evidence="1 7" id="KW-0547">Nucleotide-binding</keyword>
<dbReference type="Pfam" id="PF00271">
    <property type="entry name" value="Helicase_C"/>
    <property type="match status" value="1"/>
</dbReference>
<dbReference type="STRING" id="1802385.A2856_02855"/>
<dbReference type="PROSITE" id="PS00039">
    <property type="entry name" value="DEAD_ATP_HELICASE"/>
    <property type="match status" value="1"/>
</dbReference>
<dbReference type="PROSITE" id="PS51195">
    <property type="entry name" value="Q_MOTIF"/>
    <property type="match status" value="1"/>
</dbReference>
<evidence type="ECO:0000256" key="6">
    <source>
        <dbReference type="PROSITE-ProRule" id="PRU00552"/>
    </source>
</evidence>
<dbReference type="InterPro" id="IPR014001">
    <property type="entry name" value="Helicase_ATP-bd"/>
</dbReference>
<dbReference type="SMART" id="SM00487">
    <property type="entry name" value="DEXDc"/>
    <property type="match status" value="1"/>
</dbReference>